<feature type="transmembrane region" description="Helical" evidence="1">
    <location>
        <begin position="12"/>
        <end position="32"/>
    </location>
</feature>
<dbReference type="GO" id="GO:0140560">
    <property type="term" value="F:xylosyl alpha-1,3-xylosyltransferase activity"/>
    <property type="evidence" value="ECO:0007669"/>
    <property type="project" value="TreeGrafter"/>
</dbReference>
<dbReference type="GO" id="GO:0016266">
    <property type="term" value="P:protein O-linked glycosylation via N-acetyl-galactosamine"/>
    <property type="evidence" value="ECO:0007669"/>
    <property type="project" value="TreeGrafter"/>
</dbReference>
<keyword evidence="1" id="KW-1133">Transmembrane helix</keyword>
<dbReference type="InterPro" id="IPR002495">
    <property type="entry name" value="Glyco_trans_8"/>
</dbReference>
<organism evidence="2 3">
    <name type="scientific">Artemia franciscana</name>
    <name type="common">Brine shrimp</name>
    <name type="synonym">Artemia sanfranciscana</name>
    <dbReference type="NCBI Taxonomy" id="6661"/>
    <lineage>
        <taxon>Eukaryota</taxon>
        <taxon>Metazoa</taxon>
        <taxon>Ecdysozoa</taxon>
        <taxon>Arthropoda</taxon>
        <taxon>Crustacea</taxon>
        <taxon>Branchiopoda</taxon>
        <taxon>Anostraca</taxon>
        <taxon>Artemiidae</taxon>
        <taxon>Artemia</taxon>
    </lineage>
</organism>
<comment type="caution">
    <text evidence="2">The sequence shown here is derived from an EMBL/GenBank/DDBJ whole genome shotgun (WGS) entry which is preliminary data.</text>
</comment>
<dbReference type="EMBL" id="JAVRJZ010000015">
    <property type="protein sequence ID" value="KAK2712072.1"/>
    <property type="molecule type" value="Genomic_DNA"/>
</dbReference>
<proteinExistence type="predicted"/>
<dbReference type="PANTHER" id="PTHR46612:SF1">
    <property type="entry name" value="XYLOSIDE XYLOSYLTRANSFERASE 1"/>
    <property type="match status" value="1"/>
</dbReference>
<dbReference type="Gene3D" id="3.90.550.10">
    <property type="entry name" value="Spore Coat Polysaccharide Biosynthesis Protein SpsA, Chain A"/>
    <property type="match status" value="1"/>
</dbReference>
<reference evidence="2" key="1">
    <citation type="submission" date="2023-07" db="EMBL/GenBank/DDBJ databases">
        <title>Chromosome-level genome assembly of Artemia franciscana.</title>
        <authorList>
            <person name="Jo E."/>
        </authorList>
    </citation>
    <scope>NUCLEOTIDE SEQUENCE</scope>
    <source>
        <tissue evidence="2">Whole body</tissue>
    </source>
</reference>
<keyword evidence="1" id="KW-0472">Membrane</keyword>
<dbReference type="EMBL" id="JAVRJZ010000015">
    <property type="protein sequence ID" value="KAK2712073.1"/>
    <property type="molecule type" value="Genomic_DNA"/>
</dbReference>
<dbReference type="InterPro" id="IPR042465">
    <property type="entry name" value="XXLT1"/>
</dbReference>
<dbReference type="GO" id="GO:0005789">
    <property type="term" value="C:endoplasmic reticulum membrane"/>
    <property type="evidence" value="ECO:0007669"/>
    <property type="project" value="TreeGrafter"/>
</dbReference>
<keyword evidence="1" id="KW-0812">Transmembrane</keyword>
<dbReference type="SUPFAM" id="SSF53448">
    <property type="entry name" value="Nucleotide-diphospho-sugar transferases"/>
    <property type="match status" value="1"/>
</dbReference>
<dbReference type="AlphaFoldDB" id="A0AA88HIT5"/>
<gene>
    <name evidence="2" type="ORF">QYM36_010933</name>
</gene>
<dbReference type="PANTHER" id="PTHR46612">
    <property type="entry name" value="XYLOSIDE XYLOSYLTRANSFERASE 1"/>
    <property type="match status" value="1"/>
</dbReference>
<dbReference type="Proteomes" id="UP001187531">
    <property type="component" value="Unassembled WGS sequence"/>
</dbReference>
<dbReference type="InterPro" id="IPR029044">
    <property type="entry name" value="Nucleotide-diphossugar_trans"/>
</dbReference>
<evidence type="ECO:0000256" key="1">
    <source>
        <dbReference type="SAM" id="Phobius"/>
    </source>
</evidence>
<keyword evidence="3" id="KW-1185">Reference proteome</keyword>
<sequence length="352" mass="41429">MKLNIGSLRLLSGIRKIFVLILIIFILCLVLLKISGPDSNHVEFLQVSRTNIVHIALTGQLTERHPNIFDRLSNITKSIYKHCEGGQLLFHVFTDLNSTIPRSYTDLILKLNSKFTNIKGFVRMYDLETIFSRYENVLQRLIYNYWDRSSIKNPSWALPFRSPIIFLRPIYYLLDELKDVDKIISPDSDMIFMADIYQLYLEFSKMNESQMIGMGPEFVYCDQVFKIYNSKYPNNEVVKKNHVCLNGGLQISDLEKLRRSKVFNYLITEEGAHKITDKYRMAMYLGDQDMQTLIKTEYPQFFHVLDCRWNYQLNAVYNVPFRLPCEAPAFLYHGNSLQRFPEEVYRSLENII</sequence>
<protein>
    <submittedName>
        <fullName evidence="2">Uncharacterized protein</fullName>
    </submittedName>
</protein>
<evidence type="ECO:0000313" key="2">
    <source>
        <dbReference type="EMBL" id="KAK2712073.1"/>
    </source>
</evidence>
<name>A0AA88HIT5_ARTSF</name>
<evidence type="ECO:0000313" key="3">
    <source>
        <dbReference type="Proteomes" id="UP001187531"/>
    </source>
</evidence>
<accession>A0AA88HIT5</accession>
<dbReference type="Pfam" id="PF01501">
    <property type="entry name" value="Glyco_transf_8"/>
    <property type="match status" value="1"/>
</dbReference>